<dbReference type="WBParaSite" id="nRc.2.0.1.t15207-RA">
    <property type="protein sequence ID" value="nRc.2.0.1.t15207-RA"/>
    <property type="gene ID" value="nRc.2.0.1.g15207"/>
</dbReference>
<name>A0A915IM01_ROMCU</name>
<evidence type="ECO:0000313" key="1">
    <source>
        <dbReference type="Proteomes" id="UP000887565"/>
    </source>
</evidence>
<keyword evidence="1" id="KW-1185">Reference proteome</keyword>
<protein>
    <submittedName>
        <fullName evidence="2">Uncharacterized protein</fullName>
    </submittedName>
</protein>
<reference evidence="2" key="1">
    <citation type="submission" date="2022-11" db="UniProtKB">
        <authorList>
            <consortium name="WormBaseParasite"/>
        </authorList>
    </citation>
    <scope>IDENTIFICATION</scope>
</reference>
<accession>A0A915IM01</accession>
<proteinExistence type="predicted"/>
<sequence length="88" mass="10445">MDGYDIVFVRFQPLFNALTKRQYCVKPWRLMIDKRITFDAIFESCDVKDQYVKSVNFFKLAKAQKYINKASTSIFKRKTTSGKWGNIF</sequence>
<dbReference type="AlphaFoldDB" id="A0A915IM01"/>
<dbReference type="Proteomes" id="UP000887565">
    <property type="component" value="Unplaced"/>
</dbReference>
<evidence type="ECO:0000313" key="2">
    <source>
        <dbReference type="WBParaSite" id="nRc.2.0.1.t15207-RA"/>
    </source>
</evidence>
<organism evidence="1 2">
    <name type="scientific">Romanomermis culicivorax</name>
    <name type="common">Nematode worm</name>
    <dbReference type="NCBI Taxonomy" id="13658"/>
    <lineage>
        <taxon>Eukaryota</taxon>
        <taxon>Metazoa</taxon>
        <taxon>Ecdysozoa</taxon>
        <taxon>Nematoda</taxon>
        <taxon>Enoplea</taxon>
        <taxon>Dorylaimia</taxon>
        <taxon>Mermithida</taxon>
        <taxon>Mermithoidea</taxon>
        <taxon>Mermithidae</taxon>
        <taxon>Romanomermis</taxon>
    </lineage>
</organism>